<proteinExistence type="predicted"/>
<dbReference type="Pfam" id="PF24883">
    <property type="entry name" value="NPHP3_N"/>
    <property type="match status" value="1"/>
</dbReference>
<evidence type="ECO:0000256" key="1">
    <source>
        <dbReference type="ARBA" id="ARBA00022737"/>
    </source>
</evidence>
<protein>
    <recommendedName>
        <fullName evidence="3">NACHT domain-containing protein</fullName>
    </recommendedName>
</protein>
<feature type="domain" description="NACHT" evidence="3">
    <location>
        <begin position="624"/>
        <end position="776"/>
    </location>
</feature>
<evidence type="ECO:0000313" key="4">
    <source>
        <dbReference type="EMBL" id="EGX45293.1"/>
    </source>
</evidence>
<dbReference type="eggNOG" id="KOG0502">
    <property type="taxonomic scope" value="Eukaryota"/>
</dbReference>
<dbReference type="Proteomes" id="UP000008784">
    <property type="component" value="Unassembled WGS sequence"/>
</dbReference>
<sequence length="1387" mass="155901">MATRSRDAKDYTVGWLCALPIELAAARLCLDENHGDLVYDPNDCTHYTLGNIGAHNVVIGCLSAGQIGTNSAATIAAKMNAKFRNLRFGLMVGIGGGVPGQSSGGSRDVRLGDVVVSQPASGHGGVIQYDFGKSASDGFVNTGFLNAPPQILLQALTKVQARHLGGETATLATHLAAIEQQRNFRRPSAADVLFKATYEHVSGETCKNCKGDEVVDRELRQSNEIVVHYGTIASGNRVMKSARERDRVSAKFNGILCFEMEAAGLMNSFPCVVIRGIADYADSHKNKNWQPYAAATAAAYAKELLSAIPAGPTQDEIYEELKSLVDPARRDAVTVDQFIPCLSPVNRFALTQSPGDCNADESSKFHWVFKNMDYEAWDTANQSAVLLLSGPTVCDIRQVSFSIIQREIEMARAGGSFVLYFLWTPEIAESPVAIHTLLNQLLRQLPPDEQTSCVRHFLNRLLEHRFKLRETPGWGKSFRRDEPLQTKIGHILDAPVEELWSALTVPLISENSKSKRFSVILDGLHYIERERNTYFNGVRSFVERIQEKTTNFKFLLTSLPLVDIKNTFGSFPYIEHDKERKACLDTLRFENTRYGKISREHQGSFRWIWKHNEYLSWSTPNSSRLLYIQGKPGSGKSTLTKYFSQRLKKRDPAVASAIVAKFFYSEREGQRRHHYMLRSILYDILQQDEPFFYHRFQGEYRKQVDKGAGDVWEYESLKTVLQSLADYSAPTERRLYLIIDAVDESSDDDRRNIIKLLFSICGEAKFCIKVFVASRPLGSLEVSRTKFHNFIRLQDETKEDIRRFASSLLDGLELIHYFSEATDYIVNNAYGVFIWVKLVGQELLVCHEEGYSEEAVFELLKELPTELEQFYIRMFRRMNGDRRNISDGSKVFHFVLLARRPPKVIELLHALAIPGNIDTTFTLDTDISEDNFQRRIPPLQRIISCSGNFLEARSVHDGSIGRMSVDSLYNHTVQFMHQTAREFFLSTENCVAESQFRFIGDKAHGNIFITCIRYLTLCMRGISERFPRGELWTLQRFRDCAGYLNERPLVSYALSHLKYHASKCNGDPSLSILVKQFIDEMYRTKGIYLLGRWASGNFGCQPPSSDEESGAWEFKQYLLHAAVWNGLAQATEILILASADGTVEDKDGRTMIWWAAAVGHERVLEALIHTRTNVKISKAANIADCNGRTPLSIAAEQGHDKAVGIILRTNMVDANAGDHWEQTPLWWAAKEGNEKVVAALLEALVDVNKPNRDKQTPLSIAAEGGHGAVVKLILATGKAGVGVVDRTKWTPLSWAAHEGHYGVVCQLLSSDKVRVDCEDIWNRTPLLIAAERGHKEVVKVLLEKGNADIESVDEDGWTPLIAATKKGNREVVNFLLGKMTSRNPIFD</sequence>
<dbReference type="SUPFAM" id="SSF48403">
    <property type="entry name" value="Ankyrin repeat"/>
    <property type="match status" value="1"/>
</dbReference>
<dbReference type="GO" id="GO:0009116">
    <property type="term" value="P:nucleoside metabolic process"/>
    <property type="evidence" value="ECO:0007669"/>
    <property type="project" value="InterPro"/>
</dbReference>
<dbReference type="InterPro" id="IPR007111">
    <property type="entry name" value="NACHT_NTPase"/>
</dbReference>
<dbReference type="HOGENOM" id="CLU_000288_34_2_1"/>
<dbReference type="Gene3D" id="3.40.50.300">
    <property type="entry name" value="P-loop containing nucleotide triphosphate hydrolases"/>
    <property type="match status" value="1"/>
</dbReference>
<dbReference type="EMBL" id="ADOT01000263">
    <property type="protein sequence ID" value="EGX45293.1"/>
    <property type="molecule type" value="Genomic_DNA"/>
</dbReference>
<feature type="repeat" description="ANK" evidence="2">
    <location>
        <begin position="1220"/>
        <end position="1252"/>
    </location>
</feature>
<dbReference type="InterPro" id="IPR002110">
    <property type="entry name" value="Ankyrin_rpt"/>
</dbReference>
<dbReference type="SUPFAM" id="SSF52540">
    <property type="entry name" value="P-loop containing nucleoside triphosphate hydrolases"/>
    <property type="match status" value="1"/>
</dbReference>
<dbReference type="InterPro" id="IPR036770">
    <property type="entry name" value="Ankyrin_rpt-contain_sf"/>
</dbReference>
<dbReference type="InterPro" id="IPR035994">
    <property type="entry name" value="Nucleoside_phosphorylase_sf"/>
</dbReference>
<dbReference type="SUPFAM" id="SSF53167">
    <property type="entry name" value="Purine and uridine phosphorylases"/>
    <property type="match status" value="1"/>
</dbReference>
<dbReference type="InterPro" id="IPR000845">
    <property type="entry name" value="Nucleoside_phosphorylase_d"/>
</dbReference>
<comment type="caution">
    <text evidence="4">The sequence shown here is derived from an EMBL/GenBank/DDBJ whole genome shotgun (WGS) entry which is preliminary data.</text>
</comment>
<dbReference type="STRING" id="756982.G1XPM6"/>
<dbReference type="OMA" id="WEYESLK"/>
<keyword evidence="1" id="KW-0677">Repeat</keyword>
<dbReference type="Pfam" id="PF13637">
    <property type="entry name" value="Ank_4"/>
    <property type="match status" value="1"/>
</dbReference>
<dbReference type="InterPro" id="IPR056884">
    <property type="entry name" value="NPHP3-like_N"/>
</dbReference>
<reference evidence="4 5" key="1">
    <citation type="journal article" date="2011" name="PLoS Pathog.">
        <title>Genomic and proteomic analyses of the fungus Arthrobotrys oligospora provide insights into nematode-trap formation.</title>
        <authorList>
            <person name="Yang J."/>
            <person name="Wang L."/>
            <person name="Ji X."/>
            <person name="Feng Y."/>
            <person name="Li X."/>
            <person name="Zou C."/>
            <person name="Xu J."/>
            <person name="Ren Y."/>
            <person name="Mi Q."/>
            <person name="Wu J."/>
            <person name="Liu S."/>
            <person name="Liu Y."/>
            <person name="Huang X."/>
            <person name="Wang H."/>
            <person name="Niu X."/>
            <person name="Li J."/>
            <person name="Liang L."/>
            <person name="Luo Y."/>
            <person name="Ji K."/>
            <person name="Zhou W."/>
            <person name="Yu Z."/>
            <person name="Li G."/>
            <person name="Liu Y."/>
            <person name="Li L."/>
            <person name="Qiao M."/>
            <person name="Feng L."/>
            <person name="Zhang K.-Q."/>
        </authorList>
    </citation>
    <scope>NUCLEOTIDE SEQUENCE [LARGE SCALE GENOMIC DNA]</scope>
    <source>
        <strain evidence="5">ATCC 24927 / CBS 115.81 / DSM 1491</strain>
    </source>
</reference>
<dbReference type="Gene3D" id="3.40.50.1580">
    <property type="entry name" value="Nucleoside phosphorylase domain"/>
    <property type="match status" value="1"/>
</dbReference>
<dbReference type="InterPro" id="IPR053137">
    <property type="entry name" value="NLR-like"/>
</dbReference>
<gene>
    <name evidence="4" type="ORF">AOL_s00173g394</name>
</gene>
<dbReference type="OrthoDB" id="427518at2759"/>
<keyword evidence="2" id="KW-0040">ANK repeat</keyword>
<dbReference type="PROSITE" id="PS50837">
    <property type="entry name" value="NACHT"/>
    <property type="match status" value="1"/>
</dbReference>
<dbReference type="Pfam" id="PF12796">
    <property type="entry name" value="Ank_2"/>
    <property type="match status" value="2"/>
</dbReference>
<feature type="repeat" description="ANK" evidence="2">
    <location>
        <begin position="1186"/>
        <end position="1219"/>
    </location>
</feature>
<feature type="repeat" description="ANK" evidence="2">
    <location>
        <begin position="1355"/>
        <end position="1376"/>
    </location>
</feature>
<evidence type="ECO:0000259" key="3">
    <source>
        <dbReference type="PROSITE" id="PS50837"/>
    </source>
</evidence>
<dbReference type="InterPro" id="IPR027417">
    <property type="entry name" value="P-loop_NTPase"/>
</dbReference>
<dbReference type="PROSITE" id="PS50088">
    <property type="entry name" value="ANK_REPEAT"/>
    <property type="match status" value="4"/>
</dbReference>
<dbReference type="PROSITE" id="PS50297">
    <property type="entry name" value="ANK_REP_REGION"/>
    <property type="match status" value="2"/>
</dbReference>
<evidence type="ECO:0000313" key="5">
    <source>
        <dbReference type="Proteomes" id="UP000008784"/>
    </source>
</evidence>
<dbReference type="GeneID" id="22897357"/>
<dbReference type="PANTHER" id="PTHR46082">
    <property type="entry name" value="ATP/GTP-BINDING PROTEIN-RELATED"/>
    <property type="match status" value="1"/>
</dbReference>
<dbReference type="SMART" id="SM00248">
    <property type="entry name" value="ANK"/>
    <property type="match status" value="8"/>
</dbReference>
<keyword evidence="5" id="KW-1185">Reference proteome</keyword>
<feature type="repeat" description="ANK" evidence="2">
    <location>
        <begin position="1321"/>
        <end position="1345"/>
    </location>
</feature>
<name>G1XPM6_ARTOA</name>
<dbReference type="GO" id="GO:0003824">
    <property type="term" value="F:catalytic activity"/>
    <property type="evidence" value="ECO:0007669"/>
    <property type="project" value="InterPro"/>
</dbReference>
<organism evidence="4 5">
    <name type="scientific">Arthrobotrys oligospora (strain ATCC 24927 / CBS 115.81 / DSM 1491)</name>
    <name type="common">Nematode-trapping fungus</name>
    <name type="synonym">Didymozoophaga oligospora</name>
    <dbReference type="NCBI Taxonomy" id="756982"/>
    <lineage>
        <taxon>Eukaryota</taxon>
        <taxon>Fungi</taxon>
        <taxon>Dikarya</taxon>
        <taxon>Ascomycota</taxon>
        <taxon>Pezizomycotina</taxon>
        <taxon>Orbiliomycetes</taxon>
        <taxon>Orbiliales</taxon>
        <taxon>Orbiliaceae</taxon>
        <taxon>Orbilia</taxon>
        <taxon>Orbilia oligospora</taxon>
    </lineage>
</organism>
<dbReference type="PANTHER" id="PTHR46082:SF11">
    <property type="entry name" value="AAA+ ATPASE DOMAIN-CONTAINING PROTEIN-RELATED"/>
    <property type="match status" value="1"/>
</dbReference>
<dbReference type="InParanoid" id="G1XPM6"/>
<dbReference type="Gene3D" id="1.25.40.20">
    <property type="entry name" value="Ankyrin repeat-containing domain"/>
    <property type="match status" value="1"/>
</dbReference>
<dbReference type="RefSeq" id="XP_011126438.1">
    <property type="nucleotide sequence ID" value="XM_011128136.1"/>
</dbReference>
<evidence type="ECO:0000256" key="2">
    <source>
        <dbReference type="PROSITE-ProRule" id="PRU00023"/>
    </source>
</evidence>
<dbReference type="Pfam" id="PF01048">
    <property type="entry name" value="PNP_UDP_1"/>
    <property type="match status" value="1"/>
</dbReference>
<accession>G1XPM6</accession>